<evidence type="ECO:0000313" key="2">
    <source>
        <dbReference type="Proteomes" id="UP000814140"/>
    </source>
</evidence>
<dbReference type="Proteomes" id="UP000814140">
    <property type="component" value="Unassembled WGS sequence"/>
</dbReference>
<comment type="caution">
    <text evidence="1">The sequence shown here is derived from an EMBL/GenBank/DDBJ whole genome shotgun (WGS) entry which is preliminary data.</text>
</comment>
<keyword evidence="2" id="KW-1185">Reference proteome</keyword>
<reference evidence="1" key="2">
    <citation type="journal article" date="2022" name="New Phytol.">
        <title>Evolutionary transition to the ectomycorrhizal habit in the genomes of a hyperdiverse lineage of mushroom-forming fungi.</title>
        <authorList>
            <person name="Looney B."/>
            <person name="Miyauchi S."/>
            <person name="Morin E."/>
            <person name="Drula E."/>
            <person name="Courty P.E."/>
            <person name="Kohler A."/>
            <person name="Kuo A."/>
            <person name="LaButti K."/>
            <person name="Pangilinan J."/>
            <person name="Lipzen A."/>
            <person name="Riley R."/>
            <person name="Andreopoulos W."/>
            <person name="He G."/>
            <person name="Johnson J."/>
            <person name="Nolan M."/>
            <person name="Tritt A."/>
            <person name="Barry K.W."/>
            <person name="Grigoriev I.V."/>
            <person name="Nagy L.G."/>
            <person name="Hibbett D."/>
            <person name="Henrissat B."/>
            <person name="Matheny P.B."/>
            <person name="Labbe J."/>
            <person name="Martin F.M."/>
        </authorList>
    </citation>
    <scope>NUCLEOTIDE SEQUENCE</scope>
    <source>
        <strain evidence="1">HHB10654</strain>
    </source>
</reference>
<name>A0ACB8T1H0_9AGAM</name>
<dbReference type="EMBL" id="MU277209">
    <property type="protein sequence ID" value="KAI0062035.1"/>
    <property type="molecule type" value="Genomic_DNA"/>
</dbReference>
<organism evidence="1 2">
    <name type="scientific">Artomyces pyxidatus</name>
    <dbReference type="NCBI Taxonomy" id="48021"/>
    <lineage>
        <taxon>Eukaryota</taxon>
        <taxon>Fungi</taxon>
        <taxon>Dikarya</taxon>
        <taxon>Basidiomycota</taxon>
        <taxon>Agaricomycotina</taxon>
        <taxon>Agaricomycetes</taxon>
        <taxon>Russulales</taxon>
        <taxon>Auriscalpiaceae</taxon>
        <taxon>Artomyces</taxon>
    </lineage>
</organism>
<proteinExistence type="predicted"/>
<sequence>MRLLSPLFALVLLSSCTSASSGDRANDYQVCLGRCEKTNCAPGTTPSFPLFMRLTLWTCVDDCKYKCMHMVTDFSMESGVPIQQYYGKWPFYRFAGMQEPASVLFSFTNLLLHVWGRNEVQRSIADDHPMKPYYMVWSYISCNAWIWSAVFHTRDTPLTEKLDYFSAALAILYSLYFSVVRLFHLYPVRSRTFSHPSGGRRLYRVWTALTVLVYLAHVAYLGLSPRFDYTYNIIFNLALGLTHNFLWLAFALPSSRSLFRRYLGMPKSYRPAHANDAAIAVVLTTAATCLELFDFAPWRGIIDAHSLWHLATAPLAVVWYDFLVTDALDGGWKGTKT</sequence>
<protein>
    <submittedName>
        <fullName evidence="1">Per1-like protein</fullName>
    </submittedName>
</protein>
<gene>
    <name evidence="1" type="ORF">BV25DRAFT_1825901</name>
</gene>
<evidence type="ECO:0000313" key="1">
    <source>
        <dbReference type="EMBL" id="KAI0062035.1"/>
    </source>
</evidence>
<accession>A0ACB8T1H0</accession>
<reference evidence="1" key="1">
    <citation type="submission" date="2021-03" db="EMBL/GenBank/DDBJ databases">
        <authorList>
            <consortium name="DOE Joint Genome Institute"/>
            <person name="Ahrendt S."/>
            <person name="Looney B.P."/>
            <person name="Miyauchi S."/>
            <person name="Morin E."/>
            <person name="Drula E."/>
            <person name="Courty P.E."/>
            <person name="Chicoki N."/>
            <person name="Fauchery L."/>
            <person name="Kohler A."/>
            <person name="Kuo A."/>
            <person name="Labutti K."/>
            <person name="Pangilinan J."/>
            <person name="Lipzen A."/>
            <person name="Riley R."/>
            <person name="Andreopoulos W."/>
            <person name="He G."/>
            <person name="Johnson J."/>
            <person name="Barry K.W."/>
            <person name="Grigoriev I.V."/>
            <person name="Nagy L."/>
            <person name="Hibbett D."/>
            <person name="Henrissat B."/>
            <person name="Matheny P.B."/>
            <person name="Labbe J."/>
            <person name="Martin F."/>
        </authorList>
    </citation>
    <scope>NUCLEOTIDE SEQUENCE</scope>
    <source>
        <strain evidence="1">HHB10654</strain>
    </source>
</reference>